<keyword evidence="1" id="KW-0808">Transferase</keyword>
<gene>
    <name evidence="5" type="ORF">SAMN05216204_1464</name>
</gene>
<evidence type="ECO:0000256" key="1">
    <source>
        <dbReference type="ARBA" id="ARBA00022679"/>
    </source>
</evidence>
<evidence type="ECO:0000259" key="4">
    <source>
        <dbReference type="Pfam" id="PF02518"/>
    </source>
</evidence>
<dbReference type="OrthoDB" id="5384984at2"/>
<dbReference type="InterPro" id="IPR003594">
    <property type="entry name" value="HATPase_dom"/>
</dbReference>
<feature type="domain" description="Histidine kinase/HSP90-like ATPase" evidence="4">
    <location>
        <begin position="85"/>
        <end position="179"/>
    </location>
</feature>
<evidence type="ECO:0000256" key="2">
    <source>
        <dbReference type="ARBA" id="ARBA00022777"/>
    </source>
</evidence>
<keyword evidence="6" id="KW-1185">Reference proteome</keyword>
<reference evidence="6" key="1">
    <citation type="submission" date="2016-10" db="EMBL/GenBank/DDBJ databases">
        <authorList>
            <person name="Varghese N."/>
            <person name="Submissions S."/>
        </authorList>
    </citation>
    <scope>NUCLEOTIDE SEQUENCE [LARGE SCALE GENOMIC DNA]</scope>
    <source>
        <strain evidence="6">CGMCC 1.12041</strain>
    </source>
</reference>
<evidence type="ECO:0000256" key="3">
    <source>
        <dbReference type="ARBA" id="ARBA00023012"/>
    </source>
</evidence>
<accession>A0A1I1WFT8</accession>
<dbReference type="GO" id="GO:0016301">
    <property type="term" value="F:kinase activity"/>
    <property type="evidence" value="ECO:0007669"/>
    <property type="project" value="UniProtKB-KW"/>
</dbReference>
<dbReference type="PANTHER" id="PTHR24421:SF62">
    <property type="entry name" value="SENSORY TRANSDUCTION HISTIDINE KINASE"/>
    <property type="match status" value="1"/>
</dbReference>
<protein>
    <submittedName>
        <fullName evidence="5">Histidine kinase-, DNA gyrase B-, and HSP90-like ATPase</fullName>
    </submittedName>
</protein>
<evidence type="ECO:0000313" key="6">
    <source>
        <dbReference type="Proteomes" id="UP000198639"/>
    </source>
</evidence>
<dbReference type="SUPFAM" id="SSF55874">
    <property type="entry name" value="ATPase domain of HSP90 chaperone/DNA topoisomerase II/histidine kinase"/>
    <property type="match status" value="1"/>
</dbReference>
<dbReference type="CDD" id="cd16917">
    <property type="entry name" value="HATPase_UhpB-NarQ-NarX-like"/>
    <property type="match status" value="1"/>
</dbReference>
<dbReference type="PANTHER" id="PTHR24421">
    <property type="entry name" value="NITRATE/NITRITE SENSOR PROTEIN NARX-RELATED"/>
    <property type="match status" value="1"/>
</dbReference>
<dbReference type="InterPro" id="IPR036890">
    <property type="entry name" value="HATPase_C_sf"/>
</dbReference>
<dbReference type="AlphaFoldDB" id="A0A1I1WFT8"/>
<dbReference type="GO" id="GO:0000160">
    <property type="term" value="P:phosphorelay signal transduction system"/>
    <property type="evidence" value="ECO:0007669"/>
    <property type="project" value="UniProtKB-KW"/>
</dbReference>
<dbReference type="Pfam" id="PF02518">
    <property type="entry name" value="HATPase_c"/>
    <property type="match status" value="1"/>
</dbReference>
<dbReference type="RefSeq" id="WP_091877253.1">
    <property type="nucleotide sequence ID" value="NZ_FOLD01000046.1"/>
</dbReference>
<dbReference type="EMBL" id="FOLD01000046">
    <property type="protein sequence ID" value="SFD92263.1"/>
    <property type="molecule type" value="Genomic_DNA"/>
</dbReference>
<proteinExistence type="predicted"/>
<sequence length="210" mass="22606">MSFQAHAHRIPEGSSERERLDHTLDLAGRLLVEGRDSILDLRAAGAPGELALALREFGAELAQYCAHGFEMHIEGKPQRLAGQVADEIYAIGREALFNASRYAQASTTSLELDYGRAAFTLRVRDDGCGLDAAVARDGQRPGHWGLVGMRERAAAIGARLAIASRPGQGTTIEVVVPAARAYQASLCGVWQRLIRTAGGRGRRGQGPVRH</sequence>
<dbReference type="Proteomes" id="UP000198639">
    <property type="component" value="Unassembled WGS sequence"/>
</dbReference>
<keyword evidence="3" id="KW-0902">Two-component regulatory system</keyword>
<evidence type="ECO:0000313" key="5">
    <source>
        <dbReference type="EMBL" id="SFD92263.1"/>
    </source>
</evidence>
<name>A0A1I1WFT8_9BURK</name>
<dbReference type="Gene3D" id="3.30.565.10">
    <property type="entry name" value="Histidine kinase-like ATPase, C-terminal domain"/>
    <property type="match status" value="1"/>
</dbReference>
<dbReference type="STRING" id="1164594.SAMN05216204_1464"/>
<organism evidence="5 6">
    <name type="scientific">Massilia yuzhufengensis</name>
    <dbReference type="NCBI Taxonomy" id="1164594"/>
    <lineage>
        <taxon>Bacteria</taxon>
        <taxon>Pseudomonadati</taxon>
        <taxon>Pseudomonadota</taxon>
        <taxon>Betaproteobacteria</taxon>
        <taxon>Burkholderiales</taxon>
        <taxon>Oxalobacteraceae</taxon>
        <taxon>Telluria group</taxon>
        <taxon>Massilia</taxon>
    </lineage>
</organism>
<dbReference type="InterPro" id="IPR050482">
    <property type="entry name" value="Sensor_HK_TwoCompSys"/>
</dbReference>
<keyword evidence="2 5" id="KW-0418">Kinase</keyword>